<accession>A0ACB5R7R0</accession>
<comment type="caution">
    <text evidence="1">The sequence shown here is derived from an EMBL/GenBank/DDBJ whole genome shotgun (WGS) entry which is preliminary data.</text>
</comment>
<dbReference type="Proteomes" id="UP001058074">
    <property type="component" value="Unassembled WGS sequence"/>
</dbReference>
<organism evidence="1 2">
    <name type="scientific">Inconstantimicrobium mannanitabidum</name>
    <dbReference type="NCBI Taxonomy" id="1604901"/>
    <lineage>
        <taxon>Bacteria</taxon>
        <taxon>Bacillati</taxon>
        <taxon>Bacillota</taxon>
        <taxon>Clostridia</taxon>
        <taxon>Eubacteriales</taxon>
        <taxon>Clostridiaceae</taxon>
        <taxon>Inconstantimicrobium</taxon>
    </lineage>
</organism>
<reference evidence="1" key="1">
    <citation type="journal article" date="2025" name="Int. J. Syst. Evol. Microbiol.">
        <title>Inconstantimicrobium mannanitabidum sp. nov., a novel member of the family Clostridiaceae isolated from anoxic soil under the treatment of reductive soil disinfestation.</title>
        <authorList>
            <person name="Ueki A."/>
            <person name="Tonouchi A."/>
            <person name="Honma S."/>
            <person name="Kaku N."/>
            <person name="Ueki K."/>
        </authorList>
    </citation>
    <scope>NUCLEOTIDE SEQUENCE</scope>
    <source>
        <strain evidence="1">TW13</strain>
    </source>
</reference>
<evidence type="ECO:0000313" key="2">
    <source>
        <dbReference type="Proteomes" id="UP001058074"/>
    </source>
</evidence>
<keyword evidence="2" id="KW-1185">Reference proteome</keyword>
<name>A0ACB5R7R0_9CLOT</name>
<sequence>MVEEKRGKNIKNKFTSLYAFIILLVIMILSSVFIVVHPIASSPDGEAAGYIICEIFRNLYIPSVAAMITIAAGLIIKFIYLNIKSDTKMDKSTGISGKNVFILLAVVLIIFCFSFKNIKNIGNLIMDIPCVVEANYSTTEGVVKFYEDRHESLVNYHMNVNGIMFSGGYSYGEKLYEGSKYNVQYLPHSKYVVNFQRMV</sequence>
<proteinExistence type="predicted"/>
<evidence type="ECO:0000313" key="1">
    <source>
        <dbReference type="EMBL" id="GKX65235.1"/>
    </source>
</evidence>
<gene>
    <name evidence="1" type="ORF">rsdtw13_04930</name>
</gene>
<protein>
    <submittedName>
        <fullName evidence="1">Uncharacterized protein</fullName>
    </submittedName>
</protein>
<dbReference type="EMBL" id="BROD01000001">
    <property type="protein sequence ID" value="GKX65235.1"/>
    <property type="molecule type" value="Genomic_DNA"/>
</dbReference>